<keyword evidence="1" id="KW-0812">Transmembrane</keyword>
<keyword evidence="1" id="KW-1133">Transmembrane helix</keyword>
<dbReference type="RefSeq" id="WP_154472540.1">
    <property type="nucleotide sequence ID" value="NZ_VUMD01000008.1"/>
</dbReference>
<gene>
    <name evidence="2" type="ORF">FYJ39_11135</name>
</gene>
<dbReference type="EMBL" id="VUMD01000008">
    <property type="protein sequence ID" value="MSS37116.1"/>
    <property type="molecule type" value="Genomic_DNA"/>
</dbReference>
<dbReference type="Proteomes" id="UP000429958">
    <property type="component" value="Unassembled WGS sequence"/>
</dbReference>
<dbReference type="AlphaFoldDB" id="A0A7X2NLX7"/>
<dbReference type="InterPro" id="IPR029058">
    <property type="entry name" value="AB_hydrolase_fold"/>
</dbReference>
<evidence type="ECO:0000313" key="3">
    <source>
        <dbReference type="Proteomes" id="UP000429958"/>
    </source>
</evidence>
<evidence type="ECO:0000256" key="1">
    <source>
        <dbReference type="SAM" id="Phobius"/>
    </source>
</evidence>
<dbReference type="PANTHER" id="PTHR48098">
    <property type="entry name" value="ENTEROCHELIN ESTERASE-RELATED"/>
    <property type="match status" value="1"/>
</dbReference>
<keyword evidence="1" id="KW-0472">Membrane</keyword>
<dbReference type="Gene3D" id="3.40.50.1820">
    <property type="entry name" value="alpha/beta hydrolase"/>
    <property type="match status" value="1"/>
</dbReference>
<proteinExistence type="predicted"/>
<accession>A0A7X2NLX7</accession>
<comment type="caution">
    <text evidence="2">The sequence shown here is derived from an EMBL/GenBank/DDBJ whole genome shotgun (WGS) entry which is preliminary data.</text>
</comment>
<protein>
    <submittedName>
        <fullName evidence="2">Alpha/beta hydrolase</fullName>
    </submittedName>
</protein>
<feature type="transmembrane region" description="Helical" evidence="1">
    <location>
        <begin position="105"/>
        <end position="123"/>
    </location>
</feature>
<evidence type="ECO:0000313" key="2">
    <source>
        <dbReference type="EMBL" id="MSS37116.1"/>
    </source>
</evidence>
<dbReference type="PANTHER" id="PTHR48098:SF6">
    <property type="entry name" value="FERRI-BACILLIBACTIN ESTERASE BESA"/>
    <property type="match status" value="1"/>
</dbReference>
<reference evidence="2 3" key="1">
    <citation type="submission" date="2019-08" db="EMBL/GenBank/DDBJ databases">
        <title>In-depth cultivation of the pig gut microbiome towards novel bacterial diversity and tailored functional studies.</title>
        <authorList>
            <person name="Wylensek D."/>
            <person name="Hitch T.C.A."/>
            <person name="Clavel T."/>
        </authorList>
    </citation>
    <scope>NUCLEOTIDE SEQUENCE [LARGE SCALE GENOMIC DNA]</scope>
    <source>
        <strain evidence="2 3">WCA-389-WT-23D1</strain>
    </source>
</reference>
<keyword evidence="2" id="KW-0378">Hydrolase</keyword>
<name>A0A7X2NLX7_9CLOT</name>
<dbReference type="InterPro" id="IPR050583">
    <property type="entry name" value="Mycobacterial_A85_antigen"/>
</dbReference>
<organism evidence="2 3">
    <name type="scientific">Clostridium porci</name>
    <dbReference type="NCBI Taxonomy" id="2605778"/>
    <lineage>
        <taxon>Bacteria</taxon>
        <taxon>Bacillati</taxon>
        <taxon>Bacillota</taxon>
        <taxon>Clostridia</taxon>
        <taxon>Eubacteriales</taxon>
        <taxon>Clostridiaceae</taxon>
        <taxon>Clostridium</taxon>
    </lineage>
</organism>
<sequence length="227" mass="25999">MEEIIIGKHKICVELPIRGLKAKGNKAVLINDGEMVRDQQLKSELAILFGLIPNNRLYEYTPWKEKAIKKGVPDFGGGLRQYHQKLISEIIPQLDRKYHLDMFHLAYGGFSLGGLAAVTSLWHTKSFQFIFSICGSFWYPGYIDFMSECDIINKKARILLINGKKEGKAHGNRLESAALCAQQAHHYLSSRLDTVSMMDKYNHHDRKEERLQIAMNWLDKSFLENGS</sequence>
<dbReference type="SUPFAM" id="SSF53474">
    <property type="entry name" value="alpha/beta-Hydrolases"/>
    <property type="match status" value="1"/>
</dbReference>
<dbReference type="GO" id="GO:0016787">
    <property type="term" value="F:hydrolase activity"/>
    <property type="evidence" value="ECO:0007669"/>
    <property type="project" value="UniProtKB-KW"/>
</dbReference>
<keyword evidence="3" id="KW-1185">Reference proteome</keyword>